<reference evidence="1" key="1">
    <citation type="journal article" date="2021" name="Proc. Natl. Acad. Sci. U.S.A.">
        <title>A Catalog of Tens of Thousands of Viruses from Human Metagenomes Reveals Hidden Associations with Chronic Diseases.</title>
        <authorList>
            <person name="Tisza M.J."/>
            <person name="Buck C.B."/>
        </authorList>
    </citation>
    <scope>NUCLEOTIDE SEQUENCE</scope>
    <source>
        <strain evidence="1">CtLYR7</strain>
    </source>
</reference>
<sequence>MGIKGYAAAQGERLLEIAKPIFPTRRDWFF</sequence>
<accession>A0A8S5RX11</accession>
<name>A0A8S5RX11_9CAUD</name>
<dbReference type="EMBL" id="BK032502">
    <property type="protein sequence ID" value="DAF43292.1"/>
    <property type="molecule type" value="Genomic_DNA"/>
</dbReference>
<proteinExistence type="predicted"/>
<protein>
    <submittedName>
        <fullName evidence="1">Uncharacterized protein</fullName>
    </submittedName>
</protein>
<evidence type="ECO:0000313" key="1">
    <source>
        <dbReference type="EMBL" id="DAF43292.1"/>
    </source>
</evidence>
<organism evidence="1">
    <name type="scientific">Myoviridae sp. ctLYR7</name>
    <dbReference type="NCBI Taxonomy" id="2827679"/>
    <lineage>
        <taxon>Viruses</taxon>
        <taxon>Duplodnaviria</taxon>
        <taxon>Heunggongvirae</taxon>
        <taxon>Uroviricota</taxon>
        <taxon>Caudoviricetes</taxon>
    </lineage>
</organism>